<dbReference type="AlphaFoldDB" id="A0A2A6C6D5"/>
<evidence type="ECO:0000313" key="1">
    <source>
        <dbReference type="EnsemblMetazoa" id="PPA26421.1"/>
    </source>
</evidence>
<reference evidence="1" key="2">
    <citation type="submission" date="2022-06" db="UniProtKB">
        <authorList>
            <consortium name="EnsemblMetazoa"/>
        </authorList>
    </citation>
    <scope>IDENTIFICATION</scope>
    <source>
        <strain evidence="1">PS312</strain>
    </source>
</reference>
<sequence length="456" mass="53010">ASIHHMPDKSISSMNSRAPVLTHPADMNELFDKFCQYLKENPQAGVEVQPPVRNGSRQIDLAESEEVAMSSSSHSKEQCTVLPVSIPISKSSDLKLAALMATFSKEQYPSLTSIVEEHVSSVVEPLTQLNQIVPTPTSQYEEHLEDDEEEHDDEEDFKFWTGKSTSQKCPRCYEKVDGKAKMRAEHFIKWHYDIFYSDISSFKLCEVERWAGTRLGRKRRRDYRVCLHCEIGELHDGREQLLNHYSEVHPNLFADLQIEYRLICTNQQVEDATVHQMLINDHYQLTKDGFSTKKIEKDTNSSVIEKESPLARRVREKVKSKYVDCFQMKFDDPVWLRDEDAIKFQQWMDYWESEEGRINGGPPMKNDMIILDRPIRKSAECKGQSSVGIKMESVMAREVKLKLKRHYADCGMSFDEDVWLKDDDAIKFRDWMNYWESHEGRGKGGPPKHFSQKRVQ</sequence>
<accession>A0A8R1UKB3</accession>
<reference evidence="2" key="1">
    <citation type="journal article" date="2008" name="Nat. Genet.">
        <title>The Pristionchus pacificus genome provides a unique perspective on nematode lifestyle and parasitism.</title>
        <authorList>
            <person name="Dieterich C."/>
            <person name="Clifton S.W."/>
            <person name="Schuster L.N."/>
            <person name="Chinwalla A."/>
            <person name="Delehaunty K."/>
            <person name="Dinkelacker I."/>
            <person name="Fulton L."/>
            <person name="Fulton R."/>
            <person name="Godfrey J."/>
            <person name="Minx P."/>
            <person name="Mitreva M."/>
            <person name="Roeseler W."/>
            <person name="Tian H."/>
            <person name="Witte H."/>
            <person name="Yang S.P."/>
            <person name="Wilson R.K."/>
            <person name="Sommer R.J."/>
        </authorList>
    </citation>
    <scope>NUCLEOTIDE SEQUENCE [LARGE SCALE GENOMIC DNA]</scope>
    <source>
        <strain evidence="2">PS312</strain>
    </source>
</reference>
<protein>
    <submittedName>
        <fullName evidence="1">Uncharacterized protein</fullName>
    </submittedName>
</protein>
<dbReference type="Proteomes" id="UP000005239">
    <property type="component" value="Unassembled WGS sequence"/>
</dbReference>
<keyword evidence="2" id="KW-1185">Reference proteome</keyword>
<evidence type="ECO:0000313" key="2">
    <source>
        <dbReference type="Proteomes" id="UP000005239"/>
    </source>
</evidence>
<name>A0A2A6C6D5_PRIPA</name>
<proteinExistence type="predicted"/>
<dbReference type="EnsemblMetazoa" id="PPA26421.1">
    <property type="protein sequence ID" value="PPA26421.1"/>
    <property type="gene ID" value="WBGene00115975"/>
</dbReference>
<organism evidence="1 2">
    <name type="scientific">Pristionchus pacificus</name>
    <name type="common">Parasitic nematode worm</name>
    <dbReference type="NCBI Taxonomy" id="54126"/>
    <lineage>
        <taxon>Eukaryota</taxon>
        <taxon>Metazoa</taxon>
        <taxon>Ecdysozoa</taxon>
        <taxon>Nematoda</taxon>
        <taxon>Chromadorea</taxon>
        <taxon>Rhabditida</taxon>
        <taxon>Rhabditina</taxon>
        <taxon>Diplogasteromorpha</taxon>
        <taxon>Diplogasteroidea</taxon>
        <taxon>Neodiplogasteridae</taxon>
        <taxon>Pristionchus</taxon>
    </lineage>
</organism>
<gene>
    <name evidence="1" type="primary">WBGene00115975</name>
</gene>
<accession>A0A2A6C6D5</accession>